<gene>
    <name evidence="1" type="ORF">HAX54_044848</name>
</gene>
<keyword evidence="2" id="KW-1185">Reference proteome</keyword>
<sequence>MSSCADKCKEVAVASKGFKRLRKGVASRSSAEKASPTRWFVSKAMEEHGLKGFNAQKETKSFNAFLGTPVVDPEMYFMFLEKPPYRDIFNTLCGDHSAAW</sequence>
<protein>
    <submittedName>
        <fullName evidence="1">Uncharacterized protein</fullName>
    </submittedName>
</protein>
<accession>A0ABS8WIX1</accession>
<name>A0ABS8WIX1_DATST</name>
<reference evidence="1 2" key="1">
    <citation type="journal article" date="2021" name="BMC Genomics">
        <title>Datura genome reveals duplications of psychoactive alkaloid biosynthetic genes and high mutation rate following tissue culture.</title>
        <authorList>
            <person name="Rajewski A."/>
            <person name="Carter-House D."/>
            <person name="Stajich J."/>
            <person name="Litt A."/>
        </authorList>
    </citation>
    <scope>NUCLEOTIDE SEQUENCE [LARGE SCALE GENOMIC DNA]</scope>
    <source>
        <strain evidence="1">AR-01</strain>
    </source>
</reference>
<evidence type="ECO:0000313" key="1">
    <source>
        <dbReference type="EMBL" id="MCE3049460.1"/>
    </source>
</evidence>
<dbReference type="Proteomes" id="UP000823775">
    <property type="component" value="Unassembled WGS sequence"/>
</dbReference>
<dbReference type="EMBL" id="JACEIK010006898">
    <property type="protein sequence ID" value="MCE3049460.1"/>
    <property type="molecule type" value="Genomic_DNA"/>
</dbReference>
<evidence type="ECO:0000313" key="2">
    <source>
        <dbReference type="Proteomes" id="UP000823775"/>
    </source>
</evidence>
<comment type="caution">
    <text evidence="1">The sequence shown here is derived from an EMBL/GenBank/DDBJ whole genome shotgun (WGS) entry which is preliminary data.</text>
</comment>
<organism evidence="1 2">
    <name type="scientific">Datura stramonium</name>
    <name type="common">Jimsonweed</name>
    <name type="synonym">Common thornapple</name>
    <dbReference type="NCBI Taxonomy" id="4076"/>
    <lineage>
        <taxon>Eukaryota</taxon>
        <taxon>Viridiplantae</taxon>
        <taxon>Streptophyta</taxon>
        <taxon>Embryophyta</taxon>
        <taxon>Tracheophyta</taxon>
        <taxon>Spermatophyta</taxon>
        <taxon>Magnoliopsida</taxon>
        <taxon>eudicotyledons</taxon>
        <taxon>Gunneridae</taxon>
        <taxon>Pentapetalae</taxon>
        <taxon>asterids</taxon>
        <taxon>lamiids</taxon>
        <taxon>Solanales</taxon>
        <taxon>Solanaceae</taxon>
        <taxon>Solanoideae</taxon>
        <taxon>Datureae</taxon>
        <taxon>Datura</taxon>
    </lineage>
</organism>
<proteinExistence type="predicted"/>